<dbReference type="EMBL" id="GBXM01050804">
    <property type="protein sequence ID" value="JAH57773.1"/>
    <property type="molecule type" value="Transcribed_RNA"/>
</dbReference>
<dbReference type="AlphaFoldDB" id="A0A0E9TYI9"/>
<feature type="chain" id="PRO_5002432901" evidence="1">
    <location>
        <begin position="17"/>
        <end position="35"/>
    </location>
</feature>
<feature type="signal peptide" evidence="1">
    <location>
        <begin position="1"/>
        <end position="16"/>
    </location>
</feature>
<name>A0A0E9TYI9_ANGAN</name>
<keyword evidence="1" id="KW-0732">Signal</keyword>
<organism evidence="2">
    <name type="scientific">Anguilla anguilla</name>
    <name type="common">European freshwater eel</name>
    <name type="synonym">Muraena anguilla</name>
    <dbReference type="NCBI Taxonomy" id="7936"/>
    <lineage>
        <taxon>Eukaryota</taxon>
        <taxon>Metazoa</taxon>
        <taxon>Chordata</taxon>
        <taxon>Craniata</taxon>
        <taxon>Vertebrata</taxon>
        <taxon>Euteleostomi</taxon>
        <taxon>Actinopterygii</taxon>
        <taxon>Neopterygii</taxon>
        <taxon>Teleostei</taxon>
        <taxon>Anguilliformes</taxon>
        <taxon>Anguillidae</taxon>
        <taxon>Anguilla</taxon>
    </lineage>
</organism>
<reference evidence="2" key="2">
    <citation type="journal article" date="2015" name="Fish Shellfish Immunol.">
        <title>Early steps in the European eel (Anguilla anguilla)-Vibrio vulnificus interaction in the gills: Role of the RtxA13 toxin.</title>
        <authorList>
            <person name="Callol A."/>
            <person name="Pajuelo D."/>
            <person name="Ebbesson L."/>
            <person name="Teles M."/>
            <person name="MacKenzie S."/>
            <person name="Amaro C."/>
        </authorList>
    </citation>
    <scope>NUCLEOTIDE SEQUENCE</scope>
</reference>
<evidence type="ECO:0000313" key="2">
    <source>
        <dbReference type="EMBL" id="JAH57773.1"/>
    </source>
</evidence>
<protein>
    <submittedName>
        <fullName evidence="2">Uncharacterized protein</fullName>
    </submittedName>
</protein>
<evidence type="ECO:0000256" key="1">
    <source>
        <dbReference type="SAM" id="SignalP"/>
    </source>
</evidence>
<reference evidence="2" key="1">
    <citation type="submission" date="2014-11" db="EMBL/GenBank/DDBJ databases">
        <authorList>
            <person name="Amaro Gonzalez C."/>
        </authorList>
    </citation>
    <scope>NUCLEOTIDE SEQUENCE</scope>
</reference>
<proteinExistence type="predicted"/>
<sequence length="35" mass="3787">MSIVLCMFLLSLSVCCQPIKGCQGCTVLFDGSEEM</sequence>
<accession>A0A0E9TYI9</accession>